<dbReference type="InterPro" id="IPR052945">
    <property type="entry name" value="Mitotic_Regulator"/>
</dbReference>
<dbReference type="SMART" id="SM00671">
    <property type="entry name" value="SEL1"/>
    <property type="match status" value="4"/>
</dbReference>
<dbReference type="Proteomes" id="UP000031656">
    <property type="component" value="Chromosome"/>
</dbReference>
<organism evidence="1 2">
    <name type="scientific">Gluconobacter oxydans DSM 3504</name>
    <dbReference type="NCBI Taxonomy" id="1288313"/>
    <lineage>
        <taxon>Bacteria</taxon>
        <taxon>Pseudomonadati</taxon>
        <taxon>Pseudomonadota</taxon>
        <taxon>Alphaproteobacteria</taxon>
        <taxon>Acetobacterales</taxon>
        <taxon>Acetobacteraceae</taxon>
        <taxon>Gluconobacter</taxon>
    </lineage>
</organism>
<dbReference type="Gene3D" id="1.25.40.10">
    <property type="entry name" value="Tetratricopeptide repeat domain"/>
    <property type="match status" value="1"/>
</dbReference>
<proteinExistence type="predicted"/>
<gene>
    <name evidence="1" type="ORF">GLS_c13340</name>
</gene>
<sequence length="264" mass="29055">MKRIVQKFLGRKAPTRRPEPPVLPPQIEEIRQGALKGQHLQIVQWGQVLLDSVYVPRDPVAALDWFTIAANAGFGPGHNMRGRCFQFGWGCGKDLQQAARCYEAAAAAGDEWGRYNLGIMTMRGIGMETDLARALDLFRTAANNGHAKSMNLYARFLEEGWVVPQDRAAALDWYRKSAEGGDYRGQHNHATALVDAGKIDEALGWWRKAVVDATSDILLAMDQKLTTLGPKSDADLLERVRKRLKEMGISPSGAAVSVSNSPKG</sequence>
<accession>A0A067Z2I3</accession>
<dbReference type="GeneID" id="56905562"/>
<evidence type="ECO:0000313" key="1">
    <source>
        <dbReference type="EMBL" id="AHK71231.1"/>
    </source>
</evidence>
<dbReference type="PANTHER" id="PTHR43628:SF1">
    <property type="entry name" value="CHITIN SYNTHASE REGULATORY FACTOR 2-RELATED"/>
    <property type="match status" value="1"/>
</dbReference>
<protein>
    <submittedName>
        <fullName evidence="1">Sel1 repeat protein</fullName>
    </submittedName>
</protein>
<dbReference type="HOGENOM" id="CLU_000288_36_4_5"/>
<dbReference type="SUPFAM" id="SSF81901">
    <property type="entry name" value="HCP-like"/>
    <property type="match status" value="1"/>
</dbReference>
<dbReference type="InterPro" id="IPR006597">
    <property type="entry name" value="Sel1-like"/>
</dbReference>
<dbReference type="AlphaFoldDB" id="A0A067Z2I3"/>
<dbReference type="RefSeq" id="WP_041111657.1">
    <property type="nucleotide sequence ID" value="NZ_CP004373.1"/>
</dbReference>
<evidence type="ECO:0000313" key="2">
    <source>
        <dbReference type="Proteomes" id="UP000031656"/>
    </source>
</evidence>
<name>A0A067Z2I3_GLUOY</name>
<dbReference type="EMBL" id="CP004373">
    <property type="protein sequence ID" value="AHK71231.1"/>
    <property type="molecule type" value="Genomic_DNA"/>
</dbReference>
<dbReference type="Pfam" id="PF08238">
    <property type="entry name" value="Sel1"/>
    <property type="match status" value="4"/>
</dbReference>
<dbReference type="PANTHER" id="PTHR43628">
    <property type="entry name" value="ACTIVATOR OF C KINASE PROTEIN 1-RELATED"/>
    <property type="match status" value="1"/>
</dbReference>
<dbReference type="InterPro" id="IPR011990">
    <property type="entry name" value="TPR-like_helical_dom_sf"/>
</dbReference>
<dbReference type="KEGG" id="goy:GLS_c13340"/>
<reference evidence="1 2" key="1">
    <citation type="journal article" date="2015" name="Appl. Microbiol. Biotechnol.">
        <title>The consequence of an additional NADH dehydrogenase paralog on the growth of Gluconobacter oxydans DSM3504.</title>
        <authorList>
            <person name="Kostner D."/>
            <person name="Luchterhand B."/>
            <person name="Junker A."/>
            <person name="Volland S."/>
            <person name="Daniel R."/>
            <person name="Buchs J."/>
            <person name="Liebl W."/>
            <person name="Ehrenreich A."/>
        </authorList>
    </citation>
    <scope>NUCLEOTIDE SEQUENCE [LARGE SCALE GENOMIC DNA]</scope>
    <source>
        <strain evidence="1">DSM 3504</strain>
    </source>
</reference>